<organism evidence="1 2">
    <name type="scientific">Candidatus Fimenecus excrementigallinarum</name>
    <dbReference type="NCBI Taxonomy" id="2840816"/>
    <lineage>
        <taxon>Bacteria</taxon>
        <taxon>Bacillati</taxon>
        <taxon>Bacillota</taxon>
        <taxon>Clostridia</taxon>
        <taxon>Candidatus Fimenecus</taxon>
    </lineage>
</organism>
<dbReference type="SUPFAM" id="SSF47598">
    <property type="entry name" value="Ribbon-helix-helix"/>
    <property type="match status" value="1"/>
</dbReference>
<name>A0A9D1LCN8_9FIRM</name>
<sequence>MRNKSNKHLGIEVDPELHRKLHYIAKYEGRSANGQILYLIRQCIRAFEAEHGVIEPPKDDGAP</sequence>
<accession>A0A9D1LCN8</accession>
<protein>
    <recommendedName>
        <fullName evidence="3">Arc-like DNA binding domain-containing protein</fullName>
    </recommendedName>
</protein>
<proteinExistence type="predicted"/>
<dbReference type="AlphaFoldDB" id="A0A9D1LCN8"/>
<evidence type="ECO:0000313" key="1">
    <source>
        <dbReference type="EMBL" id="HIU35713.1"/>
    </source>
</evidence>
<dbReference type="Gene3D" id="1.10.1220.10">
    <property type="entry name" value="Met repressor-like"/>
    <property type="match status" value="1"/>
</dbReference>
<dbReference type="GO" id="GO:0006355">
    <property type="term" value="P:regulation of DNA-templated transcription"/>
    <property type="evidence" value="ECO:0007669"/>
    <property type="project" value="InterPro"/>
</dbReference>
<dbReference type="EMBL" id="DVMW01000026">
    <property type="protein sequence ID" value="HIU35713.1"/>
    <property type="molecule type" value="Genomic_DNA"/>
</dbReference>
<evidence type="ECO:0008006" key="3">
    <source>
        <dbReference type="Google" id="ProtNLM"/>
    </source>
</evidence>
<reference evidence="1" key="2">
    <citation type="journal article" date="2021" name="PeerJ">
        <title>Extensive microbial diversity within the chicken gut microbiome revealed by metagenomics and culture.</title>
        <authorList>
            <person name="Gilroy R."/>
            <person name="Ravi A."/>
            <person name="Getino M."/>
            <person name="Pursley I."/>
            <person name="Horton D.L."/>
            <person name="Alikhan N.F."/>
            <person name="Baker D."/>
            <person name="Gharbi K."/>
            <person name="Hall N."/>
            <person name="Watson M."/>
            <person name="Adriaenssens E.M."/>
            <person name="Foster-Nyarko E."/>
            <person name="Jarju S."/>
            <person name="Secka A."/>
            <person name="Antonio M."/>
            <person name="Oren A."/>
            <person name="Chaudhuri R.R."/>
            <person name="La Ragione R."/>
            <person name="Hildebrand F."/>
            <person name="Pallen M.J."/>
        </authorList>
    </citation>
    <scope>NUCLEOTIDE SEQUENCE</scope>
    <source>
        <strain evidence="1">ChiGjej1B1-19959</strain>
    </source>
</reference>
<gene>
    <name evidence="1" type="ORF">IAC53_03795</name>
</gene>
<reference evidence="1" key="1">
    <citation type="submission" date="2020-10" db="EMBL/GenBank/DDBJ databases">
        <authorList>
            <person name="Gilroy R."/>
        </authorList>
    </citation>
    <scope>NUCLEOTIDE SEQUENCE</scope>
    <source>
        <strain evidence="1">ChiGjej1B1-19959</strain>
    </source>
</reference>
<comment type="caution">
    <text evidence="1">The sequence shown here is derived from an EMBL/GenBank/DDBJ whole genome shotgun (WGS) entry which is preliminary data.</text>
</comment>
<dbReference type="InterPro" id="IPR013321">
    <property type="entry name" value="Arc_rbn_hlx_hlx"/>
</dbReference>
<dbReference type="Proteomes" id="UP000824071">
    <property type="component" value="Unassembled WGS sequence"/>
</dbReference>
<dbReference type="InterPro" id="IPR010985">
    <property type="entry name" value="Ribbon_hlx_hlx"/>
</dbReference>
<evidence type="ECO:0000313" key="2">
    <source>
        <dbReference type="Proteomes" id="UP000824071"/>
    </source>
</evidence>